<accession>A0A9D4CTA1</accession>
<feature type="region of interest" description="Disordered" evidence="1">
    <location>
        <begin position="1"/>
        <end position="24"/>
    </location>
</feature>
<keyword evidence="3" id="KW-1185">Reference proteome</keyword>
<organism evidence="2 3">
    <name type="scientific">Dreissena polymorpha</name>
    <name type="common">Zebra mussel</name>
    <name type="synonym">Mytilus polymorpha</name>
    <dbReference type="NCBI Taxonomy" id="45954"/>
    <lineage>
        <taxon>Eukaryota</taxon>
        <taxon>Metazoa</taxon>
        <taxon>Spiralia</taxon>
        <taxon>Lophotrochozoa</taxon>
        <taxon>Mollusca</taxon>
        <taxon>Bivalvia</taxon>
        <taxon>Autobranchia</taxon>
        <taxon>Heteroconchia</taxon>
        <taxon>Euheterodonta</taxon>
        <taxon>Imparidentia</taxon>
        <taxon>Neoheterodontei</taxon>
        <taxon>Myida</taxon>
        <taxon>Dreissenoidea</taxon>
        <taxon>Dreissenidae</taxon>
        <taxon>Dreissena</taxon>
    </lineage>
</organism>
<evidence type="ECO:0000256" key="1">
    <source>
        <dbReference type="SAM" id="MobiDB-lite"/>
    </source>
</evidence>
<reference evidence="2" key="2">
    <citation type="submission" date="2020-11" db="EMBL/GenBank/DDBJ databases">
        <authorList>
            <person name="McCartney M.A."/>
            <person name="Auch B."/>
            <person name="Kono T."/>
            <person name="Mallez S."/>
            <person name="Becker A."/>
            <person name="Gohl D.M."/>
            <person name="Silverstein K.A.T."/>
            <person name="Koren S."/>
            <person name="Bechman K.B."/>
            <person name="Herman A."/>
            <person name="Abrahante J.E."/>
            <person name="Garbe J."/>
        </authorList>
    </citation>
    <scope>NUCLEOTIDE SEQUENCE</scope>
    <source>
        <strain evidence="2">Duluth1</strain>
        <tissue evidence="2">Whole animal</tissue>
    </source>
</reference>
<proteinExistence type="predicted"/>
<feature type="compositionally biased region" description="Basic and acidic residues" evidence="1">
    <location>
        <begin position="1"/>
        <end position="13"/>
    </location>
</feature>
<feature type="compositionally biased region" description="Low complexity" evidence="1">
    <location>
        <begin position="14"/>
        <end position="24"/>
    </location>
</feature>
<sequence length="95" mass="10405">MGRTRDISSKHQDTSSAMMTSRRSMAASSSFTLRHLCVSVRPSTVTAIWEEQFTRESLLTGLALIHKTAGVLRYECGVGGSRHSPNQTSQRLGPP</sequence>
<gene>
    <name evidence="2" type="ORF">DPMN_056348</name>
</gene>
<reference evidence="2" key="1">
    <citation type="journal article" date="2019" name="bioRxiv">
        <title>The Genome of the Zebra Mussel, Dreissena polymorpha: A Resource for Invasive Species Research.</title>
        <authorList>
            <person name="McCartney M.A."/>
            <person name="Auch B."/>
            <person name="Kono T."/>
            <person name="Mallez S."/>
            <person name="Zhang Y."/>
            <person name="Obille A."/>
            <person name="Becker A."/>
            <person name="Abrahante J.E."/>
            <person name="Garbe J."/>
            <person name="Badalamenti J.P."/>
            <person name="Herman A."/>
            <person name="Mangelson H."/>
            <person name="Liachko I."/>
            <person name="Sullivan S."/>
            <person name="Sone E.D."/>
            <person name="Koren S."/>
            <person name="Silverstein K.A.T."/>
            <person name="Beckman K.B."/>
            <person name="Gohl D.M."/>
        </authorList>
    </citation>
    <scope>NUCLEOTIDE SEQUENCE</scope>
    <source>
        <strain evidence="2">Duluth1</strain>
        <tissue evidence="2">Whole animal</tissue>
    </source>
</reference>
<comment type="caution">
    <text evidence="2">The sequence shown here is derived from an EMBL/GenBank/DDBJ whole genome shotgun (WGS) entry which is preliminary data.</text>
</comment>
<dbReference type="EMBL" id="JAIWYP010000012">
    <property type="protein sequence ID" value="KAH3730364.1"/>
    <property type="molecule type" value="Genomic_DNA"/>
</dbReference>
<evidence type="ECO:0000313" key="3">
    <source>
        <dbReference type="Proteomes" id="UP000828390"/>
    </source>
</evidence>
<protein>
    <submittedName>
        <fullName evidence="2">Uncharacterized protein</fullName>
    </submittedName>
</protein>
<name>A0A9D4CTA1_DREPO</name>
<evidence type="ECO:0000313" key="2">
    <source>
        <dbReference type="EMBL" id="KAH3730364.1"/>
    </source>
</evidence>
<dbReference type="Proteomes" id="UP000828390">
    <property type="component" value="Unassembled WGS sequence"/>
</dbReference>
<dbReference type="AlphaFoldDB" id="A0A9D4CTA1"/>